<dbReference type="AlphaFoldDB" id="A0A5A7U317"/>
<proteinExistence type="predicted"/>
<gene>
    <name evidence="1" type="ORF">E6C27_scaffold88G00220</name>
</gene>
<organism evidence="1 2">
    <name type="scientific">Cucumis melo var. makuwa</name>
    <name type="common">Oriental melon</name>
    <dbReference type="NCBI Taxonomy" id="1194695"/>
    <lineage>
        <taxon>Eukaryota</taxon>
        <taxon>Viridiplantae</taxon>
        <taxon>Streptophyta</taxon>
        <taxon>Embryophyta</taxon>
        <taxon>Tracheophyta</taxon>
        <taxon>Spermatophyta</taxon>
        <taxon>Magnoliopsida</taxon>
        <taxon>eudicotyledons</taxon>
        <taxon>Gunneridae</taxon>
        <taxon>Pentapetalae</taxon>
        <taxon>rosids</taxon>
        <taxon>fabids</taxon>
        <taxon>Cucurbitales</taxon>
        <taxon>Cucurbitaceae</taxon>
        <taxon>Benincaseae</taxon>
        <taxon>Cucumis</taxon>
    </lineage>
</organism>
<sequence>MIAEWPARTLANDNHVRMEFFRILREMPELRSLDRALLQRHLLSHMDDLRGFVLMLEDEREGFCRVLLRDIMR</sequence>
<dbReference type="Proteomes" id="UP000321393">
    <property type="component" value="Unassembled WGS sequence"/>
</dbReference>
<dbReference type="EMBL" id="SSTE01011873">
    <property type="protein sequence ID" value="KAA0050303.1"/>
    <property type="molecule type" value="Genomic_DNA"/>
</dbReference>
<reference evidence="1 2" key="1">
    <citation type="submission" date="2019-08" db="EMBL/GenBank/DDBJ databases">
        <title>Draft genome sequences of two oriental melons (Cucumis melo L. var makuwa).</title>
        <authorList>
            <person name="Kwon S.-Y."/>
        </authorList>
    </citation>
    <scope>NUCLEOTIDE SEQUENCE [LARGE SCALE GENOMIC DNA]</scope>
    <source>
        <strain evidence="2">cv. SW 3</strain>
        <tissue evidence="1">Leaf</tissue>
    </source>
</reference>
<comment type="caution">
    <text evidence="1">The sequence shown here is derived from an EMBL/GenBank/DDBJ whole genome shotgun (WGS) entry which is preliminary data.</text>
</comment>
<evidence type="ECO:0000313" key="1">
    <source>
        <dbReference type="EMBL" id="KAA0050303.1"/>
    </source>
</evidence>
<name>A0A5A7U317_CUCMM</name>
<accession>A0A5A7U317</accession>
<evidence type="ECO:0000313" key="2">
    <source>
        <dbReference type="Proteomes" id="UP000321393"/>
    </source>
</evidence>
<protein>
    <submittedName>
        <fullName evidence="1">Retrotransposon protein</fullName>
    </submittedName>
</protein>